<proteinExistence type="predicted"/>
<keyword evidence="1" id="KW-0812">Transmembrane</keyword>
<evidence type="ECO:0000256" key="1">
    <source>
        <dbReference type="SAM" id="Phobius"/>
    </source>
</evidence>
<evidence type="ECO:0000313" key="2">
    <source>
        <dbReference type="EMBL" id="MDG0815885.1"/>
    </source>
</evidence>
<reference evidence="2" key="1">
    <citation type="submission" date="2022-08" db="EMBL/GenBank/DDBJ databases">
        <title>Novel Bdellovibrio Species Isolated from Svalbard: Designation Bdellovibrio svalbardensis.</title>
        <authorList>
            <person name="Mitchell R.J."/>
            <person name="Choi S.Y."/>
        </authorList>
    </citation>
    <scope>NUCLEOTIDE SEQUENCE</scope>
    <source>
        <strain evidence="2">PAP01</strain>
    </source>
</reference>
<organism evidence="2 3">
    <name type="scientific">Bdellovibrio svalbardensis</name>
    <dbReference type="NCBI Taxonomy" id="2972972"/>
    <lineage>
        <taxon>Bacteria</taxon>
        <taxon>Pseudomonadati</taxon>
        <taxon>Bdellovibrionota</taxon>
        <taxon>Bdellovibrionia</taxon>
        <taxon>Bdellovibrionales</taxon>
        <taxon>Pseudobdellovibrionaceae</taxon>
        <taxon>Bdellovibrio</taxon>
    </lineage>
</organism>
<keyword evidence="1" id="KW-1133">Transmembrane helix</keyword>
<dbReference type="EMBL" id="JANRMI010000002">
    <property type="protein sequence ID" value="MDG0815885.1"/>
    <property type="molecule type" value="Genomic_DNA"/>
</dbReference>
<feature type="transmembrane region" description="Helical" evidence="1">
    <location>
        <begin position="13"/>
        <end position="31"/>
    </location>
</feature>
<dbReference type="RefSeq" id="WP_277577364.1">
    <property type="nucleotide sequence ID" value="NZ_JANRMI010000002.1"/>
</dbReference>
<dbReference type="Proteomes" id="UP001152321">
    <property type="component" value="Unassembled WGS sequence"/>
</dbReference>
<gene>
    <name evidence="2" type="ORF">NWE73_05900</name>
</gene>
<keyword evidence="1" id="KW-0472">Membrane</keyword>
<name>A0ABT6DI24_9BACT</name>
<keyword evidence="3" id="KW-1185">Reference proteome</keyword>
<evidence type="ECO:0000313" key="3">
    <source>
        <dbReference type="Proteomes" id="UP001152321"/>
    </source>
</evidence>
<accession>A0ABT6DI24</accession>
<comment type="caution">
    <text evidence="2">The sequence shown here is derived from an EMBL/GenBank/DDBJ whole genome shotgun (WGS) entry which is preliminary data.</text>
</comment>
<protein>
    <recommendedName>
        <fullName evidence="4">Prepilin-type N-terminal cleavage/methylation domain-containing protein</fullName>
    </recommendedName>
</protein>
<sequence>MKLNNKGFSILEAMLGLAMLTLVGSFFISGITDMRKVAKDSGTKNALYKQINDVIENIRPNVRMYQINYGTSDEDRDRALAVDKLPMAWGNGSLSTAEKCPACPGRYGFVIQAYPNMKGLYLVTVRMSHKDWAQGQQTEEGKPIAVGGYGYLDYQFVVNAQ</sequence>
<evidence type="ECO:0008006" key="4">
    <source>
        <dbReference type="Google" id="ProtNLM"/>
    </source>
</evidence>